<dbReference type="Proteomes" id="UP001203297">
    <property type="component" value="Unassembled WGS sequence"/>
</dbReference>
<protein>
    <submittedName>
        <fullName evidence="3">Uncharacterized protein</fullName>
    </submittedName>
</protein>
<keyword evidence="2" id="KW-0472">Membrane</keyword>
<evidence type="ECO:0000256" key="2">
    <source>
        <dbReference type="SAM" id="Phobius"/>
    </source>
</evidence>
<feature type="transmembrane region" description="Helical" evidence="2">
    <location>
        <begin position="209"/>
        <end position="225"/>
    </location>
</feature>
<feature type="region of interest" description="Disordered" evidence="1">
    <location>
        <begin position="1"/>
        <end position="22"/>
    </location>
</feature>
<feature type="region of interest" description="Disordered" evidence="1">
    <location>
        <begin position="148"/>
        <end position="179"/>
    </location>
</feature>
<feature type="compositionally biased region" description="Basic residues" evidence="1">
    <location>
        <begin position="1"/>
        <end position="11"/>
    </location>
</feature>
<feature type="region of interest" description="Disordered" evidence="1">
    <location>
        <begin position="80"/>
        <end position="111"/>
    </location>
</feature>
<feature type="compositionally biased region" description="Acidic residues" evidence="1">
    <location>
        <begin position="164"/>
        <end position="177"/>
    </location>
</feature>
<proteinExistence type="predicted"/>
<reference evidence="3" key="1">
    <citation type="journal article" date="2022" name="New Phytol.">
        <title>Evolutionary transition to the ectomycorrhizal habit in the genomes of a hyperdiverse lineage of mushroom-forming fungi.</title>
        <authorList>
            <person name="Looney B."/>
            <person name="Miyauchi S."/>
            <person name="Morin E."/>
            <person name="Drula E."/>
            <person name="Courty P.E."/>
            <person name="Kohler A."/>
            <person name="Kuo A."/>
            <person name="LaButti K."/>
            <person name="Pangilinan J."/>
            <person name="Lipzen A."/>
            <person name="Riley R."/>
            <person name="Andreopoulos W."/>
            <person name="He G."/>
            <person name="Johnson J."/>
            <person name="Nolan M."/>
            <person name="Tritt A."/>
            <person name="Barry K.W."/>
            <person name="Grigoriev I.V."/>
            <person name="Nagy L.G."/>
            <person name="Hibbett D."/>
            <person name="Henrissat B."/>
            <person name="Matheny P.B."/>
            <person name="Labbe J."/>
            <person name="Martin F.M."/>
        </authorList>
    </citation>
    <scope>NUCLEOTIDE SEQUENCE</scope>
    <source>
        <strain evidence="3">BPL690</strain>
    </source>
</reference>
<feature type="compositionally biased region" description="Polar residues" evidence="1">
    <location>
        <begin position="148"/>
        <end position="158"/>
    </location>
</feature>
<name>A0AAD4MAG9_9AGAM</name>
<evidence type="ECO:0000313" key="4">
    <source>
        <dbReference type="Proteomes" id="UP001203297"/>
    </source>
</evidence>
<evidence type="ECO:0000313" key="3">
    <source>
        <dbReference type="EMBL" id="KAI0306264.1"/>
    </source>
</evidence>
<keyword evidence="2" id="KW-1133">Transmembrane helix</keyword>
<keyword evidence="4" id="KW-1185">Reference proteome</keyword>
<comment type="caution">
    <text evidence="3">The sequence shown here is derived from an EMBL/GenBank/DDBJ whole genome shotgun (WGS) entry which is preliminary data.</text>
</comment>
<sequence>MHGQKHHHQRQRHQDQRPPNRVHFVHPPFPSFAWVMTTQSNPPSKAYAYGYAQNANRHHHTHVHKHKHIRGLGRCIPTHRAARVHRGRSNNNNKPIPRSTRPSPSPSPQEKLMETVDYRFHDPRLPAVARPSYKPWRHTSRTSTIGMTASTSQRSTCPVSDLRLEEEGEDDVREEEEEKIKQKPVVVASAPIQAGAGTGASSLMKAKRLMYVSCVFCVLFFFYPSPPPSLSFPLGGRVTCYPKHTVRLTCTTSSGLWPF</sequence>
<accession>A0AAD4MAG9</accession>
<keyword evidence="2" id="KW-0812">Transmembrane</keyword>
<dbReference type="EMBL" id="WTXG01000003">
    <property type="protein sequence ID" value="KAI0306264.1"/>
    <property type="molecule type" value="Genomic_DNA"/>
</dbReference>
<evidence type="ECO:0000256" key="1">
    <source>
        <dbReference type="SAM" id="MobiDB-lite"/>
    </source>
</evidence>
<organism evidence="3 4">
    <name type="scientific">Multifurca ochricompacta</name>
    <dbReference type="NCBI Taxonomy" id="376703"/>
    <lineage>
        <taxon>Eukaryota</taxon>
        <taxon>Fungi</taxon>
        <taxon>Dikarya</taxon>
        <taxon>Basidiomycota</taxon>
        <taxon>Agaricomycotina</taxon>
        <taxon>Agaricomycetes</taxon>
        <taxon>Russulales</taxon>
        <taxon>Russulaceae</taxon>
        <taxon>Multifurca</taxon>
    </lineage>
</organism>
<gene>
    <name evidence="3" type="ORF">B0F90DRAFT_728866</name>
</gene>
<dbReference type="AlphaFoldDB" id="A0AAD4MAG9"/>